<feature type="non-terminal residue" evidence="1">
    <location>
        <position position="1"/>
    </location>
</feature>
<name>A0ACA9SJ18_9GLOM</name>
<proteinExistence type="predicted"/>
<gene>
    <name evidence="1" type="ORF">RPERSI_LOCUS31201</name>
</gene>
<dbReference type="Proteomes" id="UP000789920">
    <property type="component" value="Unassembled WGS sequence"/>
</dbReference>
<evidence type="ECO:0000313" key="1">
    <source>
        <dbReference type="EMBL" id="CAG8839843.1"/>
    </source>
</evidence>
<comment type="caution">
    <text evidence="1">The sequence shown here is derived from an EMBL/GenBank/DDBJ whole genome shotgun (WGS) entry which is preliminary data.</text>
</comment>
<sequence>SDDDESDAEDKFDPVIIILSDDEATCTDQPSTSSVSVTTTQKLNNRLNAEIHPGDTQPYYLTSTPKKSNKYESFRILDAGKSELYIKLAKEKELEKASILKMRDVKIQKAIDDDNNSRILEQGTALPKVLERTIGLLTYLSEHDIVSERDTELVSTVTNSSTTKV</sequence>
<keyword evidence="2" id="KW-1185">Reference proteome</keyword>
<protein>
    <submittedName>
        <fullName evidence="1">32813_t:CDS:1</fullName>
    </submittedName>
</protein>
<reference evidence="1" key="1">
    <citation type="submission" date="2021-06" db="EMBL/GenBank/DDBJ databases">
        <authorList>
            <person name="Kallberg Y."/>
            <person name="Tangrot J."/>
            <person name="Rosling A."/>
        </authorList>
    </citation>
    <scope>NUCLEOTIDE SEQUENCE</scope>
    <source>
        <strain evidence="1">MA461A</strain>
    </source>
</reference>
<organism evidence="1 2">
    <name type="scientific">Racocetra persica</name>
    <dbReference type="NCBI Taxonomy" id="160502"/>
    <lineage>
        <taxon>Eukaryota</taxon>
        <taxon>Fungi</taxon>
        <taxon>Fungi incertae sedis</taxon>
        <taxon>Mucoromycota</taxon>
        <taxon>Glomeromycotina</taxon>
        <taxon>Glomeromycetes</taxon>
        <taxon>Diversisporales</taxon>
        <taxon>Gigasporaceae</taxon>
        <taxon>Racocetra</taxon>
    </lineage>
</organism>
<dbReference type="EMBL" id="CAJVQC010124897">
    <property type="protein sequence ID" value="CAG8839843.1"/>
    <property type="molecule type" value="Genomic_DNA"/>
</dbReference>
<accession>A0ACA9SJ18</accession>
<evidence type="ECO:0000313" key="2">
    <source>
        <dbReference type="Proteomes" id="UP000789920"/>
    </source>
</evidence>
<feature type="non-terminal residue" evidence="1">
    <location>
        <position position="165"/>
    </location>
</feature>